<dbReference type="AlphaFoldDB" id="A0AAG5CRE4"/>
<dbReference type="Proteomes" id="UP000075880">
    <property type="component" value="Unassembled WGS sequence"/>
</dbReference>
<sequence>MAEKTAAAGASWFQRYSDFMHADTKGVEIVSYTVSGILFIVAYRKIRPFTRFGQASDIPKHFVREQIPQYGKVTKIEPSLQHGPLLVVRHRPPGNIIFWSKKVIPIKVNGIEINANGYSWLQSVVAGKDICFVPMVASSTQAHAECRVFLNDSKKNINVGEALLSLGFAKLTVAVPAPLGNRKDVHKVHLYQYYRSLAQAERFAKDRRNGLWQQALPPRSWLLSLWTLTWDRLLSLSRLPALVR</sequence>
<accession>A0AAG5CRE4</accession>
<evidence type="ECO:0000313" key="1">
    <source>
        <dbReference type="EnsemblMetazoa" id="ENSAATROPP001143"/>
    </source>
</evidence>
<evidence type="ECO:0008006" key="3">
    <source>
        <dbReference type="Google" id="ProtNLM"/>
    </source>
</evidence>
<dbReference type="SUPFAM" id="SSF50199">
    <property type="entry name" value="Staphylococcal nuclease"/>
    <property type="match status" value="1"/>
</dbReference>
<dbReference type="PANTHER" id="PTHR28434:SF1">
    <property type="entry name" value="PROTEIN C3ORF33"/>
    <property type="match status" value="1"/>
</dbReference>
<dbReference type="EnsemblMetazoa" id="ENSAATROPT001195">
    <property type="protein sequence ID" value="ENSAATROPP001143"/>
    <property type="gene ID" value="ENSAATROPG000950"/>
</dbReference>
<dbReference type="InterPro" id="IPR042421">
    <property type="entry name" value="C3orf33-like"/>
</dbReference>
<dbReference type="GO" id="GO:0005615">
    <property type="term" value="C:extracellular space"/>
    <property type="evidence" value="ECO:0007669"/>
    <property type="project" value="TreeGrafter"/>
</dbReference>
<reference evidence="1" key="1">
    <citation type="submission" date="2024-04" db="UniProtKB">
        <authorList>
            <consortium name="EnsemblMetazoa"/>
        </authorList>
    </citation>
    <scope>IDENTIFICATION</scope>
    <source>
        <strain evidence="1">EBRO</strain>
    </source>
</reference>
<dbReference type="Gene3D" id="2.40.50.90">
    <property type="match status" value="1"/>
</dbReference>
<proteinExistence type="predicted"/>
<evidence type="ECO:0000313" key="2">
    <source>
        <dbReference type="Proteomes" id="UP000075880"/>
    </source>
</evidence>
<name>A0AAG5CRE4_ANOAO</name>
<dbReference type="PANTHER" id="PTHR28434">
    <property type="entry name" value="PROTEIN C3ORF33"/>
    <property type="match status" value="1"/>
</dbReference>
<dbReference type="InterPro" id="IPR035437">
    <property type="entry name" value="SNase_OB-fold_sf"/>
</dbReference>
<protein>
    <recommendedName>
        <fullName evidence="3">TNase-like domain-containing protein</fullName>
    </recommendedName>
</protein>
<keyword evidence="2" id="KW-1185">Reference proteome</keyword>
<organism evidence="1 2">
    <name type="scientific">Anopheles atroparvus</name>
    <name type="common">European mosquito</name>
    <dbReference type="NCBI Taxonomy" id="41427"/>
    <lineage>
        <taxon>Eukaryota</taxon>
        <taxon>Metazoa</taxon>
        <taxon>Ecdysozoa</taxon>
        <taxon>Arthropoda</taxon>
        <taxon>Hexapoda</taxon>
        <taxon>Insecta</taxon>
        <taxon>Pterygota</taxon>
        <taxon>Neoptera</taxon>
        <taxon>Endopterygota</taxon>
        <taxon>Diptera</taxon>
        <taxon>Nematocera</taxon>
        <taxon>Culicoidea</taxon>
        <taxon>Culicidae</taxon>
        <taxon>Anophelinae</taxon>
        <taxon>Anopheles</taxon>
    </lineage>
</organism>